<feature type="coiled-coil region" evidence="1">
    <location>
        <begin position="139"/>
        <end position="166"/>
    </location>
</feature>
<reference evidence="3 4" key="1">
    <citation type="submission" date="2024-11" db="EMBL/GenBank/DDBJ databases">
        <title>Chromosome-level genome assembly of the freshwater bivalve Anodonta woodiana.</title>
        <authorList>
            <person name="Chen X."/>
        </authorList>
    </citation>
    <scope>NUCLEOTIDE SEQUENCE [LARGE SCALE GENOMIC DNA]</scope>
    <source>
        <strain evidence="3">MN2024</strain>
        <tissue evidence="3">Gills</tissue>
    </source>
</reference>
<evidence type="ECO:0000256" key="1">
    <source>
        <dbReference type="SAM" id="Coils"/>
    </source>
</evidence>
<dbReference type="Proteomes" id="UP001634394">
    <property type="component" value="Unassembled WGS sequence"/>
</dbReference>
<name>A0ABD3UE37_SINWO</name>
<dbReference type="AlphaFoldDB" id="A0ABD3UE37"/>
<evidence type="ECO:0000313" key="4">
    <source>
        <dbReference type="Proteomes" id="UP001634394"/>
    </source>
</evidence>
<proteinExistence type="predicted"/>
<evidence type="ECO:0000313" key="3">
    <source>
        <dbReference type="EMBL" id="KAL3847670.1"/>
    </source>
</evidence>
<dbReference type="EMBL" id="JBJQND010000016">
    <property type="protein sequence ID" value="KAL3847670.1"/>
    <property type="molecule type" value="Genomic_DNA"/>
</dbReference>
<feature type="region of interest" description="Disordered" evidence="2">
    <location>
        <begin position="80"/>
        <end position="113"/>
    </location>
</feature>
<organism evidence="3 4">
    <name type="scientific">Sinanodonta woodiana</name>
    <name type="common">Chinese pond mussel</name>
    <name type="synonym">Anodonta woodiana</name>
    <dbReference type="NCBI Taxonomy" id="1069815"/>
    <lineage>
        <taxon>Eukaryota</taxon>
        <taxon>Metazoa</taxon>
        <taxon>Spiralia</taxon>
        <taxon>Lophotrochozoa</taxon>
        <taxon>Mollusca</taxon>
        <taxon>Bivalvia</taxon>
        <taxon>Autobranchia</taxon>
        <taxon>Heteroconchia</taxon>
        <taxon>Palaeoheterodonta</taxon>
        <taxon>Unionida</taxon>
        <taxon>Unionoidea</taxon>
        <taxon>Unionidae</taxon>
        <taxon>Unioninae</taxon>
        <taxon>Sinanodonta</taxon>
    </lineage>
</organism>
<accession>A0ABD3UE37</accession>
<feature type="compositionally biased region" description="Basic and acidic residues" evidence="2">
    <location>
        <begin position="80"/>
        <end position="99"/>
    </location>
</feature>
<sequence length="329" mass="38094">MNDPEQTKQEWHDWVGELFEPHFGVTVESLLNKAIPANEESAIQSKVHYVAPFDADAIRNVYRKVHIMTVLDEEMRTQKWRQAKGEEDSPKQRDDDAQRSGDSPLQGKKNDIDLNDSSIWNSEEIAVLRQVFKSIKKQNVELSVHVRELETRNKALEEKVSHQDKVIQKQKGELLDVKKANVRLKIHCDSLQSELDLALAKCGAFEEVLKDLKLEKAEMMQEVFDNHVAMDKQRLEREVIQMKLDNLKQVALAEKMTAVESVKTKCQQKIFDLEQEVKKLTEELNKERYDHKNTQRGLKHLRQHFASLSVQDIVPPNAVTKDQIGHVTY</sequence>
<keyword evidence="1" id="KW-0175">Coiled coil</keyword>
<protein>
    <submittedName>
        <fullName evidence="3">Uncharacterized protein</fullName>
    </submittedName>
</protein>
<gene>
    <name evidence="3" type="ORF">ACJMK2_018570</name>
</gene>
<feature type="coiled-coil region" evidence="1">
    <location>
        <begin position="202"/>
        <end position="290"/>
    </location>
</feature>
<evidence type="ECO:0000256" key="2">
    <source>
        <dbReference type="SAM" id="MobiDB-lite"/>
    </source>
</evidence>
<comment type="caution">
    <text evidence="3">The sequence shown here is derived from an EMBL/GenBank/DDBJ whole genome shotgun (WGS) entry which is preliminary data.</text>
</comment>
<keyword evidence="4" id="KW-1185">Reference proteome</keyword>